<keyword evidence="2" id="KW-1185">Reference proteome</keyword>
<dbReference type="Proteomes" id="UP000621500">
    <property type="component" value="Unassembled WGS sequence"/>
</dbReference>
<protein>
    <submittedName>
        <fullName evidence="1">Uncharacterized protein</fullName>
    </submittedName>
</protein>
<sequence>MLRAEIDPVLVAELRDEFPALAGRRFGLPVPATRLPAAAVGPAAT</sequence>
<proteinExistence type="predicted"/>
<gene>
    <name evidence="1" type="ORF">Pma05_37680</name>
</gene>
<reference evidence="1 2" key="1">
    <citation type="submission" date="2021-01" db="EMBL/GenBank/DDBJ databases">
        <title>Whole genome shotgun sequence of Plantactinospora mayteni NBRC 109088.</title>
        <authorList>
            <person name="Komaki H."/>
            <person name="Tamura T."/>
        </authorList>
    </citation>
    <scope>NUCLEOTIDE SEQUENCE [LARGE SCALE GENOMIC DNA]</scope>
    <source>
        <strain evidence="1 2">NBRC 109088</strain>
    </source>
</reference>
<dbReference type="RefSeq" id="WP_203858668.1">
    <property type="nucleotide sequence ID" value="NZ_BAAAZQ010000001.1"/>
</dbReference>
<dbReference type="EMBL" id="BONX01000023">
    <property type="protein sequence ID" value="GIG97195.1"/>
    <property type="molecule type" value="Genomic_DNA"/>
</dbReference>
<accession>A0ABQ4ER98</accession>
<evidence type="ECO:0000313" key="2">
    <source>
        <dbReference type="Proteomes" id="UP000621500"/>
    </source>
</evidence>
<name>A0ABQ4ER98_9ACTN</name>
<comment type="caution">
    <text evidence="1">The sequence shown here is derived from an EMBL/GenBank/DDBJ whole genome shotgun (WGS) entry which is preliminary data.</text>
</comment>
<organism evidence="1 2">
    <name type="scientific">Plantactinospora mayteni</name>
    <dbReference type="NCBI Taxonomy" id="566021"/>
    <lineage>
        <taxon>Bacteria</taxon>
        <taxon>Bacillati</taxon>
        <taxon>Actinomycetota</taxon>
        <taxon>Actinomycetes</taxon>
        <taxon>Micromonosporales</taxon>
        <taxon>Micromonosporaceae</taxon>
        <taxon>Plantactinospora</taxon>
    </lineage>
</organism>
<evidence type="ECO:0000313" key="1">
    <source>
        <dbReference type="EMBL" id="GIG97195.1"/>
    </source>
</evidence>